<accession>A0A8S9KQX3</accession>
<dbReference type="Gene3D" id="1.20.58.1310">
    <property type="entry name" value="PRONE domain, subdomain 2"/>
    <property type="match status" value="1"/>
</dbReference>
<organism evidence="4 5">
    <name type="scientific">Brassica cretica</name>
    <name type="common">Mustard</name>
    <dbReference type="NCBI Taxonomy" id="69181"/>
    <lineage>
        <taxon>Eukaryota</taxon>
        <taxon>Viridiplantae</taxon>
        <taxon>Streptophyta</taxon>
        <taxon>Embryophyta</taxon>
        <taxon>Tracheophyta</taxon>
        <taxon>Spermatophyta</taxon>
        <taxon>Magnoliopsida</taxon>
        <taxon>eudicotyledons</taxon>
        <taxon>Gunneridae</taxon>
        <taxon>Pentapetalae</taxon>
        <taxon>rosids</taxon>
        <taxon>malvids</taxon>
        <taxon>Brassicales</taxon>
        <taxon>Brassicaceae</taxon>
        <taxon>Brassiceae</taxon>
        <taxon>Brassica</taxon>
    </lineage>
</organism>
<proteinExistence type="predicted"/>
<dbReference type="InterPro" id="IPR015424">
    <property type="entry name" value="PyrdxlP-dep_Trfase"/>
</dbReference>
<evidence type="ECO:0000313" key="5">
    <source>
        <dbReference type="Proteomes" id="UP000712281"/>
    </source>
</evidence>
<dbReference type="Pfam" id="PF03759">
    <property type="entry name" value="PRONE"/>
    <property type="match status" value="1"/>
</dbReference>
<evidence type="ECO:0000256" key="2">
    <source>
        <dbReference type="PROSITE-ProRule" id="PRU00663"/>
    </source>
</evidence>
<dbReference type="GO" id="GO:0030170">
    <property type="term" value="F:pyridoxal phosphate binding"/>
    <property type="evidence" value="ECO:0007669"/>
    <property type="project" value="InterPro"/>
</dbReference>
<evidence type="ECO:0000313" key="4">
    <source>
        <dbReference type="EMBL" id="KAF2597740.1"/>
    </source>
</evidence>
<reference evidence="4" key="1">
    <citation type="submission" date="2019-12" db="EMBL/GenBank/DDBJ databases">
        <title>Genome sequencing and annotation of Brassica cretica.</title>
        <authorList>
            <person name="Studholme D.J."/>
            <person name="Sarris P.F."/>
        </authorList>
    </citation>
    <scope>NUCLEOTIDE SEQUENCE</scope>
    <source>
        <strain evidence="4">PFS-001/15</strain>
        <tissue evidence="4">Leaf</tissue>
    </source>
</reference>
<dbReference type="PANTHER" id="PTHR33101">
    <property type="entry name" value="ROP GUANINE NUCLEOTIDE EXCHANGE FACTOR 1"/>
    <property type="match status" value="1"/>
</dbReference>
<sequence>MDSVFSNVVRAPEDPILGVTVAYNSDPSPAKLNLGVGAYRTEEGKPLVLDVVRRAEQQLVNDPSRVKEYIPIAGLADFNKLSAKLILGAASPAIQESRVATIQCLSASFSMFDSLHLFVSDMEVMKERFARLLLGEDMSGGNEGVSSALALSNAITNLADSMFGEQMKLQPMYPETKEIWRKELDWLLSVVDHIVQFVPSKQMAKNGAFTEIMVTKQRDDLLMNIPALRKLDSVLLETLDNFKDQKDFWYVPRDVEDTENNGDWRRDENWWLPVVKVPSDGLSEESRKLLYSQKDSVSQVLKAATAINAVVLSDMHIPDNYIDSLPKNGKTSLGDFLYKNITDEYFDPDYFISFLELSTEHKVLDLKNRIEASMVIWKRKMNQKEKDGKSQWGSSVSLEKRELFEVRAETILVMLKQQFPRIPQSSLEISKIRNNKDVGQAILESYSRVLENLASKILSRIDDVLEADLLVQRQMMAEVERRSESEGGYEYEESEKWLSAETPNSRKLSDFIGWRLSSDTKKHSSMSDIEFFHRTEQEKPMMKSPRALPKKLSYLSKLENMRSTSERH</sequence>
<dbReference type="EMBL" id="QGKW02000717">
    <property type="protein sequence ID" value="KAF2597740.1"/>
    <property type="molecule type" value="Genomic_DNA"/>
</dbReference>
<name>A0A8S9KQX3_BRACR</name>
<dbReference type="InterPro" id="IPR015422">
    <property type="entry name" value="PyrdxlP-dep_Trfase_small"/>
</dbReference>
<dbReference type="Pfam" id="PF00155">
    <property type="entry name" value="Aminotran_1_2"/>
    <property type="match status" value="1"/>
</dbReference>
<comment type="caution">
    <text evidence="4">The sequence shown here is derived from an EMBL/GenBank/DDBJ whole genome shotgun (WGS) entry which is preliminary data.</text>
</comment>
<dbReference type="FunFam" id="1.20.58.1310:FF:000001">
    <property type="entry name" value="Rop guanine nucleotide exchange factor 9"/>
    <property type="match status" value="1"/>
</dbReference>
<dbReference type="PANTHER" id="PTHR33101:SF65">
    <property type="entry name" value="ROP GUANINE NUCLEOTIDE EXCHANGE FACTOR 10"/>
    <property type="match status" value="1"/>
</dbReference>
<gene>
    <name evidence="4" type="ORF">F2Q68_00007536</name>
</gene>
<dbReference type="InterPro" id="IPR005512">
    <property type="entry name" value="PRONE_dom"/>
</dbReference>
<dbReference type="FunFam" id="1.20.58.2010:FF:000003">
    <property type="entry name" value="Rop guanine nucleotide exchange factor 14"/>
    <property type="match status" value="1"/>
</dbReference>
<keyword evidence="1 2" id="KW-0344">Guanine-nucleotide releasing factor</keyword>
<dbReference type="Gene3D" id="1.20.58.2010">
    <property type="entry name" value="PRONE domain, subdomain 1"/>
    <property type="match status" value="1"/>
</dbReference>
<dbReference type="Proteomes" id="UP000712281">
    <property type="component" value="Unassembled WGS sequence"/>
</dbReference>
<dbReference type="GO" id="GO:0005085">
    <property type="term" value="F:guanyl-nucleotide exchange factor activity"/>
    <property type="evidence" value="ECO:0007669"/>
    <property type="project" value="UniProtKB-UniRule"/>
</dbReference>
<feature type="domain" description="PRONE" evidence="3">
    <location>
        <begin position="112"/>
        <end position="478"/>
    </location>
</feature>
<dbReference type="SUPFAM" id="SSF53383">
    <property type="entry name" value="PLP-dependent transferases"/>
    <property type="match status" value="1"/>
</dbReference>
<protein>
    <recommendedName>
        <fullName evidence="3">PRONE domain-containing protein</fullName>
    </recommendedName>
</protein>
<dbReference type="PROSITE" id="PS51334">
    <property type="entry name" value="PRONE"/>
    <property type="match status" value="1"/>
</dbReference>
<dbReference type="InterPro" id="IPR038937">
    <property type="entry name" value="RopGEF"/>
</dbReference>
<dbReference type="InterPro" id="IPR004839">
    <property type="entry name" value="Aminotransferase_I/II_large"/>
</dbReference>
<dbReference type="Gene3D" id="3.90.1150.10">
    <property type="entry name" value="Aspartate Aminotransferase, domain 1"/>
    <property type="match status" value="1"/>
</dbReference>
<evidence type="ECO:0000259" key="3">
    <source>
        <dbReference type="PROSITE" id="PS51334"/>
    </source>
</evidence>
<evidence type="ECO:0000256" key="1">
    <source>
        <dbReference type="ARBA" id="ARBA00022658"/>
    </source>
</evidence>
<dbReference type="AlphaFoldDB" id="A0A8S9KQX3"/>